<dbReference type="OrthoDB" id="6620560at2759"/>
<dbReference type="EMBL" id="CADCXU010030959">
    <property type="protein sequence ID" value="CAB0017192.1"/>
    <property type="molecule type" value="Genomic_DNA"/>
</dbReference>
<evidence type="ECO:0000256" key="3">
    <source>
        <dbReference type="SAM" id="MobiDB-lite"/>
    </source>
</evidence>
<protein>
    <recommendedName>
        <fullName evidence="7">Endocuticle structural glycoprotein SgAbd-2</fullName>
    </recommendedName>
</protein>
<feature type="signal peptide" evidence="4">
    <location>
        <begin position="1"/>
        <end position="26"/>
    </location>
</feature>
<dbReference type="InterPro" id="IPR031311">
    <property type="entry name" value="CHIT_BIND_RR_consensus"/>
</dbReference>
<sequence length="184" mass="20424">MYFSRNFERSIFQTLVFAFCVGAAFAFPQQYNQQQYKPNQQQPFNQGNRQAPSQPQPQQQQPLKPTSPPVPILSLDNTVNHDGSYKYSFEGGDGTRAEQTGQLKSIGQDAGEVSQGSYSYVGDDGKTYSLTYTADETGYHPAGDHLPQPPPIPEAILRSLEYLATAPPFKDELASELQNKNGRN</sequence>
<dbReference type="PROSITE" id="PS51155">
    <property type="entry name" value="CHIT_BIND_RR_2"/>
    <property type="match status" value="1"/>
</dbReference>
<reference evidence="5 6" key="1">
    <citation type="submission" date="2020-02" db="EMBL/GenBank/DDBJ databases">
        <authorList>
            <person name="Ferguson B K."/>
        </authorList>
    </citation>
    <scope>NUCLEOTIDE SEQUENCE [LARGE SCALE GENOMIC DNA]</scope>
</reference>
<keyword evidence="6" id="KW-1185">Reference proteome</keyword>
<evidence type="ECO:0000313" key="5">
    <source>
        <dbReference type="EMBL" id="CAB0017192.1"/>
    </source>
</evidence>
<dbReference type="PANTHER" id="PTHR10380:SF229">
    <property type="entry name" value="CUTICULAR PROTEIN 49AF, ISOFORM A"/>
    <property type="match status" value="1"/>
</dbReference>
<dbReference type="GO" id="GO:0008010">
    <property type="term" value="F:structural constituent of chitin-based larval cuticle"/>
    <property type="evidence" value="ECO:0007669"/>
    <property type="project" value="TreeGrafter"/>
</dbReference>
<dbReference type="PANTHER" id="PTHR10380">
    <property type="entry name" value="CUTICLE PROTEIN"/>
    <property type="match status" value="1"/>
</dbReference>
<dbReference type="AlphaFoldDB" id="A0A6H5HR05"/>
<dbReference type="PROSITE" id="PS00233">
    <property type="entry name" value="CHIT_BIND_RR_1"/>
    <property type="match status" value="1"/>
</dbReference>
<evidence type="ECO:0008006" key="7">
    <source>
        <dbReference type="Google" id="ProtNLM"/>
    </source>
</evidence>
<accession>A0A6H5HR05</accession>
<feature type="region of interest" description="Disordered" evidence="3">
    <location>
        <begin position="35"/>
        <end position="98"/>
    </location>
</feature>
<proteinExistence type="predicted"/>
<dbReference type="InterPro" id="IPR050468">
    <property type="entry name" value="Cuticle_Struct_Prot"/>
</dbReference>
<evidence type="ECO:0000256" key="4">
    <source>
        <dbReference type="SAM" id="SignalP"/>
    </source>
</evidence>
<evidence type="ECO:0000256" key="1">
    <source>
        <dbReference type="ARBA" id="ARBA00022460"/>
    </source>
</evidence>
<evidence type="ECO:0000313" key="6">
    <source>
        <dbReference type="Proteomes" id="UP000479000"/>
    </source>
</evidence>
<dbReference type="InterPro" id="IPR000618">
    <property type="entry name" value="Insect_cuticle"/>
</dbReference>
<dbReference type="PRINTS" id="PR00947">
    <property type="entry name" value="CUTICLE"/>
</dbReference>
<gene>
    <name evidence="5" type="ORF">NTEN_LOCUS21236</name>
</gene>
<name>A0A6H5HR05_9HEMI</name>
<evidence type="ECO:0000256" key="2">
    <source>
        <dbReference type="PROSITE-ProRule" id="PRU00497"/>
    </source>
</evidence>
<feature type="compositionally biased region" description="Low complexity" evidence="3">
    <location>
        <begin position="35"/>
        <end position="64"/>
    </location>
</feature>
<dbReference type="Pfam" id="PF00379">
    <property type="entry name" value="Chitin_bind_4"/>
    <property type="match status" value="1"/>
</dbReference>
<keyword evidence="4" id="KW-0732">Signal</keyword>
<keyword evidence="1 2" id="KW-0193">Cuticle</keyword>
<organism evidence="5 6">
    <name type="scientific">Nesidiocoris tenuis</name>
    <dbReference type="NCBI Taxonomy" id="355587"/>
    <lineage>
        <taxon>Eukaryota</taxon>
        <taxon>Metazoa</taxon>
        <taxon>Ecdysozoa</taxon>
        <taxon>Arthropoda</taxon>
        <taxon>Hexapoda</taxon>
        <taxon>Insecta</taxon>
        <taxon>Pterygota</taxon>
        <taxon>Neoptera</taxon>
        <taxon>Paraneoptera</taxon>
        <taxon>Hemiptera</taxon>
        <taxon>Heteroptera</taxon>
        <taxon>Panheteroptera</taxon>
        <taxon>Cimicomorpha</taxon>
        <taxon>Miridae</taxon>
        <taxon>Dicyphina</taxon>
        <taxon>Nesidiocoris</taxon>
    </lineage>
</organism>
<dbReference type="GO" id="GO:0062129">
    <property type="term" value="C:chitin-based extracellular matrix"/>
    <property type="evidence" value="ECO:0007669"/>
    <property type="project" value="TreeGrafter"/>
</dbReference>
<dbReference type="Proteomes" id="UP000479000">
    <property type="component" value="Unassembled WGS sequence"/>
</dbReference>
<feature type="chain" id="PRO_5026154723" description="Endocuticle structural glycoprotein SgAbd-2" evidence="4">
    <location>
        <begin position="27"/>
        <end position="184"/>
    </location>
</feature>